<accession>A0A381PGW4</accession>
<sequence length="35" mass="4190">KKCLWESIAAVVCHKFVFSALKPAFFRYFDKLCHR</sequence>
<proteinExistence type="predicted"/>
<dbReference type="AlphaFoldDB" id="A0A381PGW4"/>
<evidence type="ECO:0000313" key="1">
    <source>
        <dbReference type="EMBL" id="SUZ66256.1"/>
    </source>
</evidence>
<organism evidence="1">
    <name type="scientific">marine metagenome</name>
    <dbReference type="NCBI Taxonomy" id="408172"/>
    <lineage>
        <taxon>unclassified sequences</taxon>
        <taxon>metagenomes</taxon>
        <taxon>ecological metagenomes</taxon>
    </lineage>
</organism>
<protein>
    <submittedName>
        <fullName evidence="1">Uncharacterized protein</fullName>
    </submittedName>
</protein>
<reference evidence="1" key="1">
    <citation type="submission" date="2018-05" db="EMBL/GenBank/DDBJ databases">
        <authorList>
            <person name="Lanie J.A."/>
            <person name="Ng W.-L."/>
            <person name="Kazmierczak K.M."/>
            <person name="Andrzejewski T.M."/>
            <person name="Davidsen T.M."/>
            <person name="Wayne K.J."/>
            <person name="Tettelin H."/>
            <person name="Glass J.I."/>
            <person name="Rusch D."/>
            <person name="Podicherti R."/>
            <person name="Tsui H.-C.T."/>
            <person name="Winkler M.E."/>
        </authorList>
    </citation>
    <scope>NUCLEOTIDE SEQUENCE</scope>
</reference>
<name>A0A381PGW4_9ZZZZ</name>
<feature type="non-terminal residue" evidence="1">
    <location>
        <position position="1"/>
    </location>
</feature>
<gene>
    <name evidence="1" type="ORF">METZ01_LOCUS19110</name>
</gene>
<dbReference type="EMBL" id="UINC01000979">
    <property type="protein sequence ID" value="SUZ66256.1"/>
    <property type="molecule type" value="Genomic_DNA"/>
</dbReference>